<dbReference type="Proteomes" id="UP000076586">
    <property type="component" value="Unassembled WGS sequence"/>
</dbReference>
<dbReference type="STRING" id="681398.PJIAN_1928"/>
<dbReference type="OrthoDB" id="1032779at2"/>
<dbReference type="InterPro" id="IPR007160">
    <property type="entry name" value="DUF362"/>
</dbReference>
<proteinExistence type="predicted"/>
<protein>
    <recommendedName>
        <fullName evidence="2">DUF362 domain-containing protein</fullName>
    </recommendedName>
</protein>
<keyword evidence="1" id="KW-0812">Transmembrane</keyword>
<reference evidence="4" key="1">
    <citation type="submission" date="2016-04" db="EMBL/GenBank/DDBJ databases">
        <title>Draft genome sequence of Paludibacter jiangxiensis strain NM7.</title>
        <authorList>
            <person name="Qiu Y."/>
            <person name="Matsuura N."/>
            <person name="Ohashi A."/>
            <person name="Tourlousse M.D."/>
            <person name="Sekiguchi Y."/>
        </authorList>
    </citation>
    <scope>NUCLEOTIDE SEQUENCE [LARGE SCALE GENOMIC DNA]</scope>
    <source>
        <strain evidence="4">NM7</strain>
    </source>
</reference>
<evidence type="ECO:0000256" key="1">
    <source>
        <dbReference type="SAM" id="Phobius"/>
    </source>
</evidence>
<feature type="domain" description="DUF362" evidence="2">
    <location>
        <begin position="227"/>
        <end position="480"/>
    </location>
</feature>
<keyword evidence="1" id="KW-0472">Membrane</keyword>
<keyword evidence="1" id="KW-1133">Transmembrane helix</keyword>
<name>A0A161LDL3_9BACT</name>
<comment type="caution">
    <text evidence="3">The sequence shown here is derived from an EMBL/GenBank/DDBJ whole genome shotgun (WGS) entry which is preliminary data.</text>
</comment>
<dbReference type="AlphaFoldDB" id="A0A161LDL3"/>
<evidence type="ECO:0000313" key="3">
    <source>
        <dbReference type="EMBL" id="GAT62335.1"/>
    </source>
</evidence>
<reference evidence="4" key="2">
    <citation type="journal article" date="2017" name="Genome Announc.">
        <title>Draft genome sequence of Paludibacter jiangxiensis NM7(T), a propionate-producing fermentative bacterium.</title>
        <authorList>
            <person name="Qiu Y.-L."/>
            <person name="Tourlousse D.M."/>
            <person name="Matsuura N."/>
            <person name="Ohashi A."/>
            <person name="Sekiguchi Y."/>
        </authorList>
    </citation>
    <scope>NUCLEOTIDE SEQUENCE [LARGE SCALE GENOMIC DNA]</scope>
    <source>
        <strain evidence="4">NM7</strain>
    </source>
</reference>
<evidence type="ECO:0000313" key="4">
    <source>
        <dbReference type="Proteomes" id="UP000076586"/>
    </source>
</evidence>
<evidence type="ECO:0000259" key="2">
    <source>
        <dbReference type="Pfam" id="PF04015"/>
    </source>
</evidence>
<organism evidence="3 4">
    <name type="scientific">Paludibacter jiangxiensis</name>
    <dbReference type="NCBI Taxonomy" id="681398"/>
    <lineage>
        <taxon>Bacteria</taxon>
        <taxon>Pseudomonadati</taxon>
        <taxon>Bacteroidota</taxon>
        <taxon>Bacteroidia</taxon>
        <taxon>Bacteroidales</taxon>
        <taxon>Paludibacteraceae</taxon>
        <taxon>Paludibacter</taxon>
    </lineage>
</organism>
<dbReference type="EMBL" id="BDCR01000001">
    <property type="protein sequence ID" value="GAT62335.1"/>
    <property type="molecule type" value="Genomic_DNA"/>
</dbReference>
<feature type="transmembrane region" description="Helical" evidence="1">
    <location>
        <begin position="84"/>
        <end position="103"/>
    </location>
</feature>
<sequence>MKIHRKITEVASDKRVQKLISFLVGLGALAWFLIRVIPKPSRASYPCQRAAFPIASAFVIWVTGFLSSMFGLKYLGRKFSHKQWVVISCSAAAVVVLVGWFTVFPTNISDALALTPPKEYAPATGFDWQPGASNQPIGEAKGIFPGRVVMMRDPKATHWAGNWKEKSDQWWLDKNTDKERITALLSGTLQKLTGAKTDKASWDKIFKYYNQSVRGIKNRGYQAGELVAVKINLNNSSVDKQDNQTDATPQMVLAMVRQLVYKAGVPQKNIIVYDARRPIYPYMLTEIWNEFKDVRFLQENAPDPKQPVNPAYGDYTGLEGADWVDGITYSAGKFNKAKLMPRQIKEATYLINLALLKLHSYPYNYMEDGDEGQTALTMTGKNHAGSIKGTSELHSILNTKKEGVKNAWSPLVDLAASPNLGGKTILYILDGLYCGRKWRCYPSHFPNYPFKNKVEPYENPEWPSCVLASFDGVAIQSVGLDIMYAQSKNNFETSYHNVPRILIRDNADDFLHEMATPQNAPSGVKYMQGGKPVQSLGVFEHWDNDSTMRYSRNLNAKKGKGIEFIYSIIGAKN</sequence>
<dbReference type="Pfam" id="PF04015">
    <property type="entry name" value="DUF362"/>
    <property type="match status" value="1"/>
</dbReference>
<gene>
    <name evidence="3" type="ORF">PJIAN_1928</name>
</gene>
<keyword evidence="4" id="KW-1185">Reference proteome</keyword>
<dbReference type="RefSeq" id="WP_084252259.1">
    <property type="nucleotide sequence ID" value="NZ_BDCR01000001.1"/>
</dbReference>
<feature type="transmembrane region" description="Helical" evidence="1">
    <location>
        <begin position="50"/>
        <end position="72"/>
    </location>
</feature>
<feature type="transmembrane region" description="Helical" evidence="1">
    <location>
        <begin position="20"/>
        <end position="38"/>
    </location>
</feature>
<accession>A0A161LDL3</accession>